<evidence type="ECO:0000256" key="6">
    <source>
        <dbReference type="ARBA" id="ARBA00022989"/>
    </source>
</evidence>
<keyword evidence="2" id="KW-1003">Cell membrane</keyword>
<dbReference type="InterPro" id="IPR019127">
    <property type="entry name" value="Exosortase"/>
</dbReference>
<comment type="subcellular location">
    <subcellularLocation>
        <location evidence="1">Cell membrane</location>
        <topology evidence="1">Multi-pass membrane protein</topology>
    </subcellularLocation>
</comment>
<evidence type="ECO:0000313" key="9">
    <source>
        <dbReference type="EMBL" id="TWT80120.1"/>
    </source>
</evidence>
<gene>
    <name evidence="9" type="ORF">CA13_15330</name>
</gene>
<feature type="transmembrane region" description="Helical" evidence="8">
    <location>
        <begin position="58"/>
        <end position="75"/>
    </location>
</feature>
<dbReference type="GO" id="GO:0008233">
    <property type="term" value="F:peptidase activity"/>
    <property type="evidence" value="ECO:0007669"/>
    <property type="project" value="UniProtKB-KW"/>
</dbReference>
<keyword evidence="5" id="KW-0378">Hydrolase</keyword>
<evidence type="ECO:0000256" key="1">
    <source>
        <dbReference type="ARBA" id="ARBA00004651"/>
    </source>
</evidence>
<dbReference type="Proteomes" id="UP000315010">
    <property type="component" value="Unassembled WGS sequence"/>
</dbReference>
<evidence type="ECO:0000256" key="5">
    <source>
        <dbReference type="ARBA" id="ARBA00022801"/>
    </source>
</evidence>
<feature type="transmembrane region" description="Helical" evidence="8">
    <location>
        <begin position="228"/>
        <end position="255"/>
    </location>
</feature>
<feature type="transmembrane region" description="Helical" evidence="8">
    <location>
        <begin position="114"/>
        <end position="131"/>
    </location>
</feature>
<evidence type="ECO:0000313" key="10">
    <source>
        <dbReference type="Proteomes" id="UP000315010"/>
    </source>
</evidence>
<keyword evidence="4 8" id="KW-0812">Transmembrane</keyword>
<feature type="transmembrane region" description="Helical" evidence="8">
    <location>
        <begin position="143"/>
        <end position="161"/>
    </location>
</feature>
<protein>
    <submittedName>
        <fullName evidence="9">Transmembrane exosortase</fullName>
    </submittedName>
</protein>
<reference evidence="9 10" key="1">
    <citation type="submission" date="2019-02" db="EMBL/GenBank/DDBJ databases">
        <title>Deep-cultivation of Planctomycetes and their phenomic and genomic characterization uncovers novel biology.</title>
        <authorList>
            <person name="Wiegand S."/>
            <person name="Jogler M."/>
            <person name="Boedeker C."/>
            <person name="Pinto D."/>
            <person name="Vollmers J."/>
            <person name="Rivas-Marin E."/>
            <person name="Kohn T."/>
            <person name="Peeters S.H."/>
            <person name="Heuer A."/>
            <person name="Rast P."/>
            <person name="Oberbeckmann S."/>
            <person name="Bunk B."/>
            <person name="Jeske O."/>
            <person name="Meyerdierks A."/>
            <person name="Storesund J.E."/>
            <person name="Kallscheuer N."/>
            <person name="Luecker S."/>
            <person name="Lage O.M."/>
            <person name="Pohl T."/>
            <person name="Merkel B.J."/>
            <person name="Hornburger P."/>
            <person name="Mueller R.-W."/>
            <person name="Bruemmer F."/>
            <person name="Labrenz M."/>
            <person name="Spormann A.M."/>
            <person name="Op Den Camp H."/>
            <person name="Overmann J."/>
            <person name="Amann R."/>
            <person name="Jetten M.S.M."/>
            <person name="Mascher T."/>
            <person name="Medema M.H."/>
            <person name="Devos D.P."/>
            <person name="Kaster A.-K."/>
            <person name="Ovreas L."/>
            <person name="Rohde M."/>
            <person name="Galperin M.Y."/>
            <person name="Jogler C."/>
        </authorList>
    </citation>
    <scope>NUCLEOTIDE SEQUENCE [LARGE SCALE GENOMIC DNA]</scope>
    <source>
        <strain evidence="9 10">CA13</strain>
    </source>
</reference>
<feature type="transmembrane region" description="Helical" evidence="8">
    <location>
        <begin position="30"/>
        <end position="52"/>
    </location>
</feature>
<evidence type="ECO:0000256" key="4">
    <source>
        <dbReference type="ARBA" id="ARBA00022692"/>
    </source>
</evidence>
<sequence length="556" mass="60902">MPKSVAIDDIPTTVDVASNNAPPGSRSANVIAVVLLVLGVALVMPVAKLGVWMSSRDYYEHVPLMALFAFILGVYRYRQEPTTRQMVVSPRVLLWTLIASGFAVGTYVLPSRWMAAPATVATVMAALTLWGGREMTWRLRGPLVLLVACIPLPVLMDSWFVVEMQQLATWLASLWLDLMGILHLSTGVEIRTPENNFAVADACSGIHSMFAAIAVGVGYSVLRNYRVWRILALVVQMVFWVVIANAIRVFVVVYAQSRYGIDLSTGLRHDLLGMVTFATGVLMATSSDHFWRYLLPGTGISDDESPASPSEVNGSPIGFLDSAVSPRAAVIVAGVLVVFGLGGVAAFSKFSRLSLAQASMVELAQNSAIDFDTVDESFFPAEIAGWTRTNFIVNEKTEESIFGGMKSFIWQYSNGSRAVLLSVDGPYNDWHDLAMCYSGVGWQVSNRSPYPFDGNENFVAADLSLERPPLERAEVLFACLDPRGDCVAPPPHFGDAWIHLINRMRWAIGEKQSYGGGVIQVQLLDETPVKLSRGQIRDNHELFQMAVMHAFGGEKE</sequence>
<dbReference type="OrthoDB" id="292749at2"/>
<dbReference type="Pfam" id="PF09721">
    <property type="entry name" value="Exosortase_EpsH"/>
    <property type="match status" value="1"/>
</dbReference>
<proteinExistence type="predicted"/>
<evidence type="ECO:0000256" key="7">
    <source>
        <dbReference type="ARBA" id="ARBA00023136"/>
    </source>
</evidence>
<dbReference type="NCBIfam" id="NF033780">
    <property type="entry name" value="exosort_XrtU_C"/>
    <property type="match status" value="1"/>
</dbReference>
<keyword evidence="6 8" id="KW-1133">Transmembrane helix</keyword>
<dbReference type="GO" id="GO:0006508">
    <property type="term" value="P:proteolysis"/>
    <property type="evidence" value="ECO:0007669"/>
    <property type="project" value="UniProtKB-KW"/>
</dbReference>
<comment type="caution">
    <text evidence="9">The sequence shown here is derived from an EMBL/GenBank/DDBJ whole genome shotgun (WGS) entry which is preliminary data.</text>
</comment>
<dbReference type="NCBIfam" id="TIGR04178">
    <property type="entry name" value="exo_archaeo"/>
    <property type="match status" value="1"/>
</dbReference>
<dbReference type="GO" id="GO:0005886">
    <property type="term" value="C:plasma membrane"/>
    <property type="evidence" value="ECO:0007669"/>
    <property type="project" value="UniProtKB-SubCell"/>
</dbReference>
<keyword evidence="3" id="KW-0645">Protease</keyword>
<accession>A0A5C5YYU7</accession>
<evidence type="ECO:0000256" key="2">
    <source>
        <dbReference type="ARBA" id="ARBA00022475"/>
    </source>
</evidence>
<dbReference type="InterPro" id="IPR026392">
    <property type="entry name" value="Exo/Archaeosortase_dom"/>
</dbReference>
<evidence type="ECO:0000256" key="8">
    <source>
        <dbReference type="SAM" id="Phobius"/>
    </source>
</evidence>
<keyword evidence="7 8" id="KW-0472">Membrane</keyword>
<name>A0A5C5YYU7_9BACT</name>
<keyword evidence="10" id="KW-1185">Reference proteome</keyword>
<feature type="transmembrane region" description="Helical" evidence="8">
    <location>
        <begin position="328"/>
        <end position="347"/>
    </location>
</feature>
<feature type="transmembrane region" description="Helical" evidence="8">
    <location>
        <begin position="87"/>
        <end position="108"/>
    </location>
</feature>
<dbReference type="EMBL" id="SJPJ01000001">
    <property type="protein sequence ID" value="TWT80120.1"/>
    <property type="molecule type" value="Genomic_DNA"/>
</dbReference>
<dbReference type="AlphaFoldDB" id="A0A5C5YYU7"/>
<feature type="transmembrane region" description="Helical" evidence="8">
    <location>
        <begin position="197"/>
        <end position="222"/>
    </location>
</feature>
<organism evidence="9 10">
    <name type="scientific">Novipirellula herctigrandis</name>
    <dbReference type="NCBI Taxonomy" id="2527986"/>
    <lineage>
        <taxon>Bacteria</taxon>
        <taxon>Pseudomonadati</taxon>
        <taxon>Planctomycetota</taxon>
        <taxon>Planctomycetia</taxon>
        <taxon>Pirellulales</taxon>
        <taxon>Pirellulaceae</taxon>
        <taxon>Novipirellula</taxon>
    </lineage>
</organism>
<dbReference type="RefSeq" id="WP_146395207.1">
    <property type="nucleotide sequence ID" value="NZ_SJPJ01000001.1"/>
</dbReference>
<evidence type="ECO:0000256" key="3">
    <source>
        <dbReference type="ARBA" id="ARBA00022670"/>
    </source>
</evidence>